<dbReference type="Proteomes" id="UP001604336">
    <property type="component" value="Unassembled WGS sequence"/>
</dbReference>
<comment type="caution">
    <text evidence="1">The sequence shown here is derived from an EMBL/GenBank/DDBJ whole genome shotgun (WGS) entry which is preliminary data.</text>
</comment>
<dbReference type="PANTHER" id="PTHR38360">
    <property type="entry name" value="OS03G0120000 PROTEIN"/>
    <property type="match status" value="1"/>
</dbReference>
<proteinExistence type="predicted"/>
<dbReference type="SUPFAM" id="SSF53807">
    <property type="entry name" value="Helical backbone' metal receptor"/>
    <property type="match status" value="1"/>
</dbReference>
<dbReference type="AlphaFoldDB" id="A0ABD1V1D9"/>
<protein>
    <submittedName>
        <fullName evidence="1">Uncharacterized protein</fullName>
    </submittedName>
</protein>
<evidence type="ECO:0000313" key="2">
    <source>
        <dbReference type="Proteomes" id="UP001604336"/>
    </source>
</evidence>
<evidence type="ECO:0000313" key="1">
    <source>
        <dbReference type="EMBL" id="KAL2531121.1"/>
    </source>
</evidence>
<gene>
    <name evidence="1" type="ORF">Adt_04472</name>
</gene>
<dbReference type="PANTHER" id="PTHR38360:SF1">
    <property type="entry name" value="F12P19.7"/>
    <property type="match status" value="1"/>
</dbReference>
<sequence>MSSPLLGSWAPSRFSLQIFLIIIWFLYKIGSDEVIVNAATPAVKVGNISQVEDAAYFRIYYGQTFKVIKNGFDGKSYLLIQNNSRMAAKTKYCTSRIKSFVIPLANYSIDTDYFPVSFFELLGLLGSLKGITSDFVASQCVLKLYNDGQVQMINKSDSQAFTQFAAHFISNTDQAQSCNFATFLPIGEGTSLQRAEWIKYLGVFANLETRANQVYDTIKANYGCLSKAVASRNTSFKPIVAWMEYNNGVWSFTTETYKLKYVEDAGGENVDDSINKITYNISIPDDLDAFHAILCTVDVVIDETYTSDPAAYTSSTFLQNLNVEDHSCFAFAANQSLWRYDKRIRYSTALDWYDGAISQPQLVLADLVEALFPSGNYTTTYFRNIAEGEEVVSIGPEMCDRDSSIPMEPLIVACD</sequence>
<reference evidence="2" key="1">
    <citation type="submission" date="2024-07" db="EMBL/GenBank/DDBJ databases">
        <title>Two chromosome-level genome assemblies of Korean endemic species Abeliophyllum distichum and Forsythia ovata (Oleaceae).</title>
        <authorList>
            <person name="Jang H."/>
        </authorList>
    </citation>
    <scope>NUCLEOTIDE SEQUENCE [LARGE SCALE GENOMIC DNA]</scope>
</reference>
<organism evidence="1 2">
    <name type="scientific">Abeliophyllum distichum</name>
    <dbReference type="NCBI Taxonomy" id="126358"/>
    <lineage>
        <taxon>Eukaryota</taxon>
        <taxon>Viridiplantae</taxon>
        <taxon>Streptophyta</taxon>
        <taxon>Embryophyta</taxon>
        <taxon>Tracheophyta</taxon>
        <taxon>Spermatophyta</taxon>
        <taxon>Magnoliopsida</taxon>
        <taxon>eudicotyledons</taxon>
        <taxon>Gunneridae</taxon>
        <taxon>Pentapetalae</taxon>
        <taxon>asterids</taxon>
        <taxon>lamiids</taxon>
        <taxon>Lamiales</taxon>
        <taxon>Oleaceae</taxon>
        <taxon>Forsythieae</taxon>
        <taxon>Abeliophyllum</taxon>
    </lineage>
</organism>
<name>A0ABD1V1D9_9LAMI</name>
<accession>A0ABD1V1D9</accession>
<keyword evidence="2" id="KW-1185">Reference proteome</keyword>
<dbReference type="EMBL" id="JBFOLK010000002">
    <property type="protein sequence ID" value="KAL2531121.1"/>
    <property type="molecule type" value="Genomic_DNA"/>
</dbReference>